<dbReference type="AlphaFoldDB" id="A0A518GTW6"/>
<proteinExistence type="predicted"/>
<keyword evidence="2" id="KW-1185">Reference proteome</keyword>
<protein>
    <submittedName>
        <fullName evidence="1">Uncharacterized protein</fullName>
    </submittedName>
</protein>
<dbReference type="EMBL" id="CP036299">
    <property type="protein sequence ID" value="QDV32020.1"/>
    <property type="molecule type" value="Genomic_DNA"/>
</dbReference>
<evidence type="ECO:0000313" key="1">
    <source>
        <dbReference type="EMBL" id="QDV32020.1"/>
    </source>
</evidence>
<gene>
    <name evidence="1" type="ORF">Spb1_39680</name>
</gene>
<reference evidence="1 2" key="1">
    <citation type="submission" date="2019-02" db="EMBL/GenBank/DDBJ databases">
        <title>Deep-cultivation of Planctomycetes and their phenomic and genomic characterization uncovers novel biology.</title>
        <authorList>
            <person name="Wiegand S."/>
            <person name="Jogler M."/>
            <person name="Boedeker C."/>
            <person name="Pinto D."/>
            <person name="Vollmers J."/>
            <person name="Rivas-Marin E."/>
            <person name="Kohn T."/>
            <person name="Peeters S.H."/>
            <person name="Heuer A."/>
            <person name="Rast P."/>
            <person name="Oberbeckmann S."/>
            <person name="Bunk B."/>
            <person name="Jeske O."/>
            <person name="Meyerdierks A."/>
            <person name="Storesund J.E."/>
            <person name="Kallscheuer N."/>
            <person name="Luecker S."/>
            <person name="Lage O.M."/>
            <person name="Pohl T."/>
            <person name="Merkel B.J."/>
            <person name="Hornburger P."/>
            <person name="Mueller R.-W."/>
            <person name="Bruemmer F."/>
            <person name="Labrenz M."/>
            <person name="Spormann A.M."/>
            <person name="Op den Camp H."/>
            <person name="Overmann J."/>
            <person name="Amann R."/>
            <person name="Jetten M.S.M."/>
            <person name="Mascher T."/>
            <person name="Medema M.H."/>
            <person name="Devos D.P."/>
            <person name="Kaster A.-K."/>
            <person name="Ovreas L."/>
            <person name="Rohde M."/>
            <person name="Galperin M.Y."/>
            <person name="Jogler C."/>
        </authorList>
    </citation>
    <scope>NUCLEOTIDE SEQUENCE [LARGE SCALE GENOMIC DNA]</scope>
    <source>
        <strain evidence="1 2">Spb1</strain>
    </source>
</reference>
<name>A0A518GTW6_9PLAN</name>
<dbReference type="Proteomes" id="UP000315349">
    <property type="component" value="Chromosome"/>
</dbReference>
<sequence>MGTQHGPHSEPYFEALPDQYELKAESFPVELFLKLMGGRGRRAKWVSNMVRTADPTLVGRRNDKGAQHGVIG</sequence>
<accession>A0A518GTW6</accession>
<organism evidence="1 2">
    <name type="scientific">Planctopirus ephydatiae</name>
    <dbReference type="NCBI Taxonomy" id="2528019"/>
    <lineage>
        <taxon>Bacteria</taxon>
        <taxon>Pseudomonadati</taxon>
        <taxon>Planctomycetota</taxon>
        <taxon>Planctomycetia</taxon>
        <taxon>Planctomycetales</taxon>
        <taxon>Planctomycetaceae</taxon>
        <taxon>Planctopirus</taxon>
    </lineage>
</organism>
<evidence type="ECO:0000313" key="2">
    <source>
        <dbReference type="Proteomes" id="UP000315349"/>
    </source>
</evidence>
<dbReference type="KEGG" id="peh:Spb1_39680"/>